<protein>
    <submittedName>
        <fullName evidence="2">Uncharacterized protein</fullName>
    </submittedName>
</protein>
<dbReference type="Proteomes" id="UP000231379">
    <property type="component" value="Unassembled WGS sequence"/>
</dbReference>
<organism evidence="2 3">
    <name type="scientific">Candidatus Kaiserbacteria bacterium CG10_big_fil_rev_8_21_14_0_10_59_10</name>
    <dbReference type="NCBI Taxonomy" id="1974612"/>
    <lineage>
        <taxon>Bacteria</taxon>
        <taxon>Candidatus Kaiseribacteriota</taxon>
    </lineage>
</organism>
<dbReference type="InterPro" id="IPR037187">
    <property type="entry name" value="DnaK_N"/>
</dbReference>
<dbReference type="PANTHER" id="PTHR33823">
    <property type="entry name" value="RNA POLYMERASE-BINDING TRANSCRIPTION FACTOR DKSA-RELATED"/>
    <property type="match status" value="1"/>
</dbReference>
<gene>
    <name evidence="2" type="ORF">COU20_01985</name>
</gene>
<dbReference type="SUPFAM" id="SSF109635">
    <property type="entry name" value="DnaK suppressor protein DksA, alpha-hairpin domain"/>
    <property type="match status" value="1"/>
</dbReference>
<dbReference type="PANTHER" id="PTHR33823:SF4">
    <property type="entry name" value="GENERAL STRESS PROTEIN 16O"/>
    <property type="match status" value="1"/>
</dbReference>
<reference evidence="3" key="1">
    <citation type="submission" date="2017-09" db="EMBL/GenBank/DDBJ databases">
        <title>Depth-based differentiation of microbial function through sediment-hosted aquifers and enrichment of novel symbionts in the deep terrestrial subsurface.</title>
        <authorList>
            <person name="Probst A.J."/>
            <person name="Ladd B."/>
            <person name="Jarett J.K."/>
            <person name="Geller-Mcgrath D.E."/>
            <person name="Sieber C.M.K."/>
            <person name="Emerson J.B."/>
            <person name="Anantharaman K."/>
            <person name="Thomas B.C."/>
            <person name="Malmstrom R."/>
            <person name="Stieglmeier M."/>
            <person name="Klingl A."/>
            <person name="Woyke T."/>
            <person name="Ryan C.M."/>
            <person name="Banfield J.F."/>
        </authorList>
    </citation>
    <scope>NUCLEOTIDE SEQUENCE [LARGE SCALE GENOMIC DNA]</scope>
</reference>
<comment type="caution">
    <text evidence="2">The sequence shown here is derived from an EMBL/GenBank/DDBJ whole genome shotgun (WGS) entry which is preliminary data.</text>
</comment>
<dbReference type="Gene3D" id="1.20.120.910">
    <property type="entry name" value="DksA, coiled-coil domain"/>
    <property type="match status" value="1"/>
</dbReference>
<evidence type="ECO:0000256" key="1">
    <source>
        <dbReference type="PROSITE-ProRule" id="PRU00510"/>
    </source>
</evidence>
<comment type="caution">
    <text evidence="1">Lacks conserved residue(s) required for the propagation of feature annotation.</text>
</comment>
<dbReference type="PROSITE" id="PS51128">
    <property type="entry name" value="ZF_DKSA_2"/>
    <property type="match status" value="1"/>
</dbReference>
<evidence type="ECO:0000313" key="3">
    <source>
        <dbReference type="Proteomes" id="UP000231379"/>
    </source>
</evidence>
<accession>A0A2H0U807</accession>
<dbReference type="AlphaFoldDB" id="A0A2H0U807"/>
<dbReference type="EMBL" id="PFBM01000012">
    <property type="protein sequence ID" value="PIR82548.1"/>
    <property type="molecule type" value="Genomic_DNA"/>
</dbReference>
<sequence length="116" mass="12869">MKHLDGSQIQELRALLEAERERLVGELSERGRRVNGDWQAQATGFEGEASDPNDAADNIEELATNVPIVETLETRLREVEEALERMEKGTYGVSEVDGTPIPIERLRANPAAKTNV</sequence>
<name>A0A2H0U807_9BACT</name>
<evidence type="ECO:0000313" key="2">
    <source>
        <dbReference type="EMBL" id="PIR82548.1"/>
    </source>
</evidence>
<proteinExistence type="predicted"/>